<feature type="compositionally biased region" description="Low complexity" evidence="8">
    <location>
        <begin position="340"/>
        <end position="382"/>
    </location>
</feature>
<feature type="compositionally biased region" description="Polar residues" evidence="8">
    <location>
        <begin position="305"/>
        <end position="325"/>
    </location>
</feature>
<keyword evidence="5" id="KW-0804">Transcription</keyword>
<feature type="domain" description="Velvet" evidence="9">
    <location>
        <begin position="25"/>
        <end position="215"/>
    </location>
</feature>
<evidence type="ECO:0000256" key="6">
    <source>
        <dbReference type="ARBA" id="ARBA00023242"/>
    </source>
</evidence>
<evidence type="ECO:0000256" key="5">
    <source>
        <dbReference type="ARBA" id="ARBA00023163"/>
    </source>
</evidence>
<dbReference type="PANTHER" id="PTHR33572:SF14">
    <property type="entry name" value="DEVELOPMENTAL AND SECONDARY METABOLISM REGULATOR VEA"/>
    <property type="match status" value="1"/>
</dbReference>
<evidence type="ECO:0000256" key="3">
    <source>
        <dbReference type="ARBA" id="ARBA00022490"/>
    </source>
</evidence>
<feature type="compositionally biased region" description="Basic and acidic residues" evidence="8">
    <location>
        <begin position="398"/>
        <end position="411"/>
    </location>
</feature>
<gene>
    <name evidence="10" type="ORF">T440DRAFT_204921</name>
</gene>
<protein>
    <recommendedName>
        <fullName evidence="9">Velvet domain-containing protein</fullName>
    </recommendedName>
</protein>
<feature type="region of interest" description="Disordered" evidence="8">
    <location>
        <begin position="221"/>
        <end position="475"/>
    </location>
</feature>
<dbReference type="Proteomes" id="UP000799423">
    <property type="component" value="Unassembled WGS sequence"/>
</dbReference>
<reference evidence="10" key="1">
    <citation type="submission" date="2020-01" db="EMBL/GenBank/DDBJ databases">
        <authorList>
            <consortium name="DOE Joint Genome Institute"/>
            <person name="Haridas S."/>
            <person name="Albert R."/>
            <person name="Binder M."/>
            <person name="Bloem J."/>
            <person name="Labutti K."/>
            <person name="Salamov A."/>
            <person name="Andreopoulos B."/>
            <person name="Baker S.E."/>
            <person name="Barry K."/>
            <person name="Bills G."/>
            <person name="Bluhm B.H."/>
            <person name="Cannon C."/>
            <person name="Castanera R."/>
            <person name="Culley D.E."/>
            <person name="Daum C."/>
            <person name="Ezra D."/>
            <person name="Gonzalez J.B."/>
            <person name="Henrissat B."/>
            <person name="Kuo A."/>
            <person name="Liang C."/>
            <person name="Lipzen A."/>
            <person name="Lutzoni F."/>
            <person name="Magnuson J."/>
            <person name="Mondo S."/>
            <person name="Nolan M."/>
            <person name="Ohm R."/>
            <person name="Pangilinan J."/>
            <person name="Park H.-J."/>
            <person name="Ramirez L."/>
            <person name="Alfaro M."/>
            <person name="Sun H."/>
            <person name="Tritt A."/>
            <person name="Yoshinaga Y."/>
            <person name="Zwiers L.-H."/>
            <person name="Turgeon B.G."/>
            <person name="Goodwin S.B."/>
            <person name="Spatafora J.W."/>
            <person name="Crous P.W."/>
            <person name="Grigoriev I.V."/>
        </authorList>
    </citation>
    <scope>NUCLEOTIDE SEQUENCE</scope>
    <source>
        <strain evidence="10">IPT5</strain>
    </source>
</reference>
<evidence type="ECO:0000313" key="10">
    <source>
        <dbReference type="EMBL" id="KAF2855142.1"/>
    </source>
</evidence>
<dbReference type="InterPro" id="IPR038491">
    <property type="entry name" value="Velvet_dom_sf"/>
</dbReference>
<dbReference type="PANTHER" id="PTHR33572">
    <property type="entry name" value="SPORE DEVELOPMENT REGULATOR VOSA"/>
    <property type="match status" value="1"/>
</dbReference>
<dbReference type="GO" id="GO:0051176">
    <property type="term" value="P:positive regulation of sulfur metabolic process"/>
    <property type="evidence" value="ECO:0007669"/>
    <property type="project" value="UniProtKB-ARBA"/>
</dbReference>
<comment type="subcellular location">
    <subcellularLocation>
        <location evidence="2">Cytoplasm</location>
    </subcellularLocation>
    <subcellularLocation>
        <location evidence="1">Nucleus</location>
    </subcellularLocation>
</comment>
<evidence type="ECO:0000256" key="7">
    <source>
        <dbReference type="ARBA" id="ARBA00038005"/>
    </source>
</evidence>
<name>A0A6A7BIS8_9PLEO</name>
<evidence type="ECO:0000313" key="11">
    <source>
        <dbReference type="Proteomes" id="UP000799423"/>
    </source>
</evidence>
<feature type="compositionally biased region" description="Pro residues" evidence="8">
    <location>
        <begin position="329"/>
        <end position="339"/>
    </location>
</feature>
<proteinExistence type="inferred from homology"/>
<dbReference type="AlphaFoldDB" id="A0A6A7BIS8"/>
<feature type="compositionally biased region" description="Polar residues" evidence="8">
    <location>
        <begin position="438"/>
        <end position="464"/>
    </location>
</feature>
<keyword evidence="4" id="KW-0805">Transcription regulation</keyword>
<accession>A0A6A7BIS8</accession>
<sequence length="602" mass="67416">MASSNGNIVVSNETKSTYLRTTKDGRQIRYALQVIQQPERARACGSGAKSSADRRPVDPPPIVELRVFENEHDITFAYNANFFLHASLENARAIAPGRATPATQSFPVLTGTPVAGMAYLDRPTPAGYFIFPDLSVRHEGKYRLSFALFENLSEVKDLDPEDPDVIFDGNHFVTHRAEVKSAPFTVFSAKKFPGLSESTSLSRMVAEQGCRVRIRRDVRMRRRENKSSKEWDEYDEEGGGYDQARRTATPDNYGQPPNVPIDDRPRSVSNASNGSLVPARRPSVDDMAQSYPPQAGYQQMPPPQNTGYPQMPSYGSNQHQYQNQYAAPPSAPVMQPPQIPASYPQQQQQQVQQQQVQQHQQQQYSNYQSQQPMQMSQQYGHQPYQQSHYDQVPPRQAEPVHDYSHAPDYRRSSVTQPPQQYPGPNQMIPPYSPMDQYNRPQQMNQPVQSLQTSPQARSTSNMHNPNGHALPNLRTLQPPITSEKLEPVSPSYHSPPGLMSANISVNSDGSSQNFGMSKYIPQGLPPMSASTGQKRSFSSTFDTQHVNTRLTQGARPQPSGQGYSYDSCDSPDMEEPMDRAAMSYRRADGTQRQRHVPEVAAV</sequence>
<comment type="similarity">
    <text evidence="7">Belongs to the velvet family. VeA subfamily.</text>
</comment>
<dbReference type="GO" id="GO:0034250">
    <property type="term" value="P:positive regulation of amide metabolic process"/>
    <property type="evidence" value="ECO:0007669"/>
    <property type="project" value="UniProtKB-ARBA"/>
</dbReference>
<evidence type="ECO:0000256" key="2">
    <source>
        <dbReference type="ARBA" id="ARBA00004496"/>
    </source>
</evidence>
<dbReference type="Gene3D" id="2.60.40.3960">
    <property type="entry name" value="Velvet domain"/>
    <property type="match status" value="1"/>
</dbReference>
<keyword evidence="3" id="KW-0963">Cytoplasm</keyword>
<dbReference type="PROSITE" id="PS51821">
    <property type="entry name" value="VELVET"/>
    <property type="match status" value="1"/>
</dbReference>
<dbReference type="FunFam" id="2.60.40.3960:FF:000001">
    <property type="entry name" value="Sexual development activator VeA"/>
    <property type="match status" value="1"/>
</dbReference>
<organism evidence="10 11">
    <name type="scientific">Plenodomus tracheiphilus IPT5</name>
    <dbReference type="NCBI Taxonomy" id="1408161"/>
    <lineage>
        <taxon>Eukaryota</taxon>
        <taxon>Fungi</taxon>
        <taxon>Dikarya</taxon>
        <taxon>Ascomycota</taxon>
        <taxon>Pezizomycotina</taxon>
        <taxon>Dothideomycetes</taxon>
        <taxon>Pleosporomycetidae</taxon>
        <taxon>Pleosporales</taxon>
        <taxon>Pleosporineae</taxon>
        <taxon>Leptosphaeriaceae</taxon>
        <taxon>Plenodomus</taxon>
    </lineage>
</organism>
<dbReference type="GO" id="GO:0005737">
    <property type="term" value="C:cytoplasm"/>
    <property type="evidence" value="ECO:0007669"/>
    <property type="project" value="UniProtKB-SubCell"/>
</dbReference>
<evidence type="ECO:0000256" key="1">
    <source>
        <dbReference type="ARBA" id="ARBA00004123"/>
    </source>
</evidence>
<keyword evidence="11" id="KW-1185">Reference proteome</keyword>
<dbReference type="InterPro" id="IPR037525">
    <property type="entry name" value="Velvet_dom"/>
</dbReference>
<dbReference type="EMBL" id="MU006291">
    <property type="protein sequence ID" value="KAF2855142.1"/>
    <property type="molecule type" value="Genomic_DNA"/>
</dbReference>
<dbReference type="GO" id="GO:0005634">
    <property type="term" value="C:nucleus"/>
    <property type="evidence" value="ECO:0007669"/>
    <property type="project" value="UniProtKB-SubCell"/>
</dbReference>
<dbReference type="InterPro" id="IPR021740">
    <property type="entry name" value="Velvet"/>
</dbReference>
<evidence type="ECO:0000259" key="9">
    <source>
        <dbReference type="PROSITE" id="PS51821"/>
    </source>
</evidence>
<feature type="region of interest" description="Disordered" evidence="8">
    <location>
        <begin position="548"/>
        <end position="578"/>
    </location>
</feature>
<evidence type="ECO:0000256" key="8">
    <source>
        <dbReference type="SAM" id="MobiDB-lite"/>
    </source>
</evidence>
<dbReference type="GO" id="GO:0043455">
    <property type="term" value="P:regulation of secondary metabolic process"/>
    <property type="evidence" value="ECO:0007669"/>
    <property type="project" value="UniProtKB-ARBA"/>
</dbReference>
<dbReference type="OrthoDB" id="5384689at2759"/>
<dbReference type="Pfam" id="PF11754">
    <property type="entry name" value="Velvet"/>
    <property type="match status" value="2"/>
</dbReference>
<keyword evidence="6" id="KW-0539">Nucleus</keyword>
<evidence type="ECO:0000256" key="4">
    <source>
        <dbReference type="ARBA" id="ARBA00023015"/>
    </source>
</evidence>